<dbReference type="NCBIfam" id="TIGR00456">
    <property type="entry name" value="argS"/>
    <property type="match status" value="1"/>
</dbReference>
<feature type="domain" description="DALR anticodon binding" evidence="18">
    <location>
        <begin position="498"/>
        <end position="613"/>
    </location>
</feature>
<dbReference type="PANTHER" id="PTHR11956">
    <property type="entry name" value="ARGINYL-TRNA SYNTHETASE"/>
    <property type="match status" value="1"/>
</dbReference>
<dbReference type="Proteomes" id="UP000694393">
    <property type="component" value="Unplaced"/>
</dbReference>
<dbReference type="CDD" id="cd00671">
    <property type="entry name" value="ArgRS_core"/>
    <property type="match status" value="1"/>
</dbReference>
<dbReference type="FunFam" id="1.10.730.10:FF:000006">
    <property type="entry name" value="Arginyl-tRNA synthetase 2, mitochondrial"/>
    <property type="match status" value="1"/>
</dbReference>
<evidence type="ECO:0000256" key="17">
    <source>
        <dbReference type="RuleBase" id="RU363038"/>
    </source>
</evidence>
<reference evidence="19" key="1">
    <citation type="submission" date="2025-08" db="UniProtKB">
        <authorList>
            <consortium name="Ensembl"/>
        </authorList>
    </citation>
    <scope>IDENTIFICATION</scope>
</reference>
<dbReference type="InterPro" id="IPR001278">
    <property type="entry name" value="Arg-tRNA-ligase"/>
</dbReference>
<accession>A0A8C8RQV4</accession>
<name>A0A8C8RQV4_9SAUR</name>
<evidence type="ECO:0000256" key="9">
    <source>
        <dbReference type="ARBA" id="ARBA00022990"/>
    </source>
</evidence>
<comment type="similarity">
    <text evidence="2 17">Belongs to the class-I aminoacyl-tRNA synthetase family.</text>
</comment>
<proteinExistence type="inferred from homology"/>
<evidence type="ECO:0000259" key="18">
    <source>
        <dbReference type="SMART" id="SM00836"/>
    </source>
</evidence>
<evidence type="ECO:0000256" key="16">
    <source>
        <dbReference type="ARBA" id="ARBA00049595"/>
    </source>
</evidence>
<dbReference type="Gene3D" id="3.30.1360.70">
    <property type="entry name" value="Arginyl tRNA synthetase N-terminal domain"/>
    <property type="match status" value="1"/>
</dbReference>
<protein>
    <recommendedName>
        <fullName evidence="14">Probable arginine--tRNA ligase, mitochondrial</fullName>
        <ecNumber evidence="3">6.1.1.19</ecNumber>
    </recommendedName>
    <alternativeName>
        <fullName evidence="13">Arginyl-tRNA synthetase</fullName>
    </alternativeName>
</protein>
<dbReference type="EC" id="6.1.1.19" evidence="3"/>
<evidence type="ECO:0000256" key="8">
    <source>
        <dbReference type="ARBA" id="ARBA00022946"/>
    </source>
</evidence>
<comment type="function">
    <text evidence="16">Catalyzes the attachment of arginine to tRNA(Arg) in a two-step reaction: arginine is first activated by ATP to form Arg-AMP and then transferred to the acceptor end of tRNA(Arg).</text>
</comment>
<dbReference type="PRINTS" id="PR01038">
    <property type="entry name" value="TRNASYNTHARG"/>
</dbReference>
<evidence type="ECO:0000256" key="5">
    <source>
        <dbReference type="ARBA" id="ARBA00022741"/>
    </source>
</evidence>
<evidence type="ECO:0000256" key="14">
    <source>
        <dbReference type="ARBA" id="ARBA00039495"/>
    </source>
</evidence>
<dbReference type="SMART" id="SM00836">
    <property type="entry name" value="DALR_1"/>
    <property type="match status" value="1"/>
</dbReference>
<evidence type="ECO:0000256" key="13">
    <source>
        <dbReference type="ARBA" id="ARBA00033033"/>
    </source>
</evidence>
<dbReference type="PROSITE" id="PS00178">
    <property type="entry name" value="AA_TRNA_LIGASE_I"/>
    <property type="match status" value="1"/>
</dbReference>
<dbReference type="FunFam" id="3.30.1360.70:FF:000004">
    <property type="entry name" value="Probable arginine--tRNA ligase, mitochondrial"/>
    <property type="match status" value="1"/>
</dbReference>
<dbReference type="InterPro" id="IPR009080">
    <property type="entry name" value="tRNAsynth_Ia_anticodon-bd"/>
</dbReference>
<keyword evidence="4 17" id="KW-0436">Ligase</keyword>
<dbReference type="AlphaFoldDB" id="A0A8C8RQV4"/>
<dbReference type="SUPFAM" id="SSF47323">
    <property type="entry name" value="Anticodon-binding domain of a subclass of class I aminoacyl-tRNA synthetases"/>
    <property type="match status" value="1"/>
</dbReference>
<evidence type="ECO:0000256" key="11">
    <source>
        <dbReference type="ARBA" id="ARBA00023136"/>
    </source>
</evidence>
<sequence>MNSSSEELPRFRLLGRVHARCEAGVHVRARGSVMAACPFRRSIACQLSKVLNLPPENLIKSIYAVPVSKKRPVADFQLFVGSVTENKSGNCSTPDLLLQTQRLAEKLKCDAVVSEISTGPGTVNFTINRELLAKTVLQQVFKDGSEYGLKSELFSALPRRKIVIEFSSPNIAKKFHVGHLRSTIIGNFVANLKEALGHQVTRINYLGDWGMQFGLLGAGFQQFGNEEELKSNPLQHLFEVYVQVNKAAAEDENIKKLAQDFFRKLEARDEQTLSMWQHFRDFSIEEYVSIYKRLGVHFDEYSGESFYQEKSQEVLKMLDTKGLLQKTMKGTGIVDLSEKGDFSLYSTVMRSDGTSLYITRDIAAAIDRMNKYNCDAMIYVTDKSQNTHFEHLFQILKLMDYKWAERCRHVSFGLVQGMKTRKGEVVFLDDVLNEARSRMLQNMASAKTTKVLENPLETAEKVGLAALIIQDFKGLLSSDYQFSWDRVLQSRGDTGVFLQYTHARLHSLEQMCGNGQLTDINPACLQEPQAISILQHLLRYDEVLCKASEDLQPKHIVSYLLTLGHLAAVAHKTLSVKGSAPELAQARLCLFQAVRSVLANGMKLLGITPVTQM</sequence>
<dbReference type="InterPro" id="IPR014729">
    <property type="entry name" value="Rossmann-like_a/b/a_fold"/>
</dbReference>
<dbReference type="Gene3D" id="1.10.730.10">
    <property type="entry name" value="Isoleucyl-tRNA Synthetase, Domain 1"/>
    <property type="match status" value="1"/>
</dbReference>
<keyword evidence="8" id="KW-0809">Transit peptide</keyword>
<keyword evidence="9" id="KW-0007">Acetylation</keyword>
<evidence type="ECO:0000256" key="1">
    <source>
        <dbReference type="ARBA" id="ARBA00004325"/>
    </source>
</evidence>
<dbReference type="GO" id="GO:0004814">
    <property type="term" value="F:arginine-tRNA ligase activity"/>
    <property type="evidence" value="ECO:0007669"/>
    <property type="project" value="UniProtKB-EC"/>
</dbReference>
<dbReference type="Gene3D" id="3.40.50.620">
    <property type="entry name" value="HUPs"/>
    <property type="match status" value="1"/>
</dbReference>
<evidence type="ECO:0000256" key="3">
    <source>
        <dbReference type="ARBA" id="ARBA00012837"/>
    </source>
</evidence>
<evidence type="ECO:0000256" key="4">
    <source>
        <dbReference type="ARBA" id="ARBA00022598"/>
    </source>
</evidence>
<evidence type="ECO:0000256" key="6">
    <source>
        <dbReference type="ARBA" id="ARBA00022840"/>
    </source>
</evidence>
<evidence type="ECO:0000313" key="19">
    <source>
        <dbReference type="Ensembl" id="ENSPCEP00000008485.1"/>
    </source>
</evidence>
<organism evidence="19 20">
    <name type="scientific">Pelusios castaneus</name>
    <name type="common">West African mud turtle</name>
    <dbReference type="NCBI Taxonomy" id="367368"/>
    <lineage>
        <taxon>Eukaryota</taxon>
        <taxon>Metazoa</taxon>
        <taxon>Chordata</taxon>
        <taxon>Craniata</taxon>
        <taxon>Vertebrata</taxon>
        <taxon>Euteleostomi</taxon>
        <taxon>Archelosauria</taxon>
        <taxon>Testudinata</taxon>
        <taxon>Testudines</taxon>
        <taxon>Pleurodira</taxon>
        <taxon>Pelomedusidae</taxon>
        <taxon>Pelusios</taxon>
    </lineage>
</organism>
<keyword evidence="20" id="KW-1185">Reference proteome</keyword>
<dbReference type="PANTHER" id="PTHR11956:SF11">
    <property type="entry name" value="ARGININE--TRNA LIGASE, MITOCHONDRIAL-RELATED"/>
    <property type="match status" value="1"/>
</dbReference>
<keyword evidence="5 17" id="KW-0547">Nucleotide-binding</keyword>
<keyword evidence="11" id="KW-0472">Membrane</keyword>
<keyword evidence="6 17" id="KW-0067">ATP-binding</keyword>
<evidence type="ECO:0000256" key="10">
    <source>
        <dbReference type="ARBA" id="ARBA00023128"/>
    </source>
</evidence>
<reference evidence="19" key="2">
    <citation type="submission" date="2025-09" db="UniProtKB">
        <authorList>
            <consortium name="Ensembl"/>
        </authorList>
    </citation>
    <scope>IDENTIFICATION</scope>
</reference>
<evidence type="ECO:0000256" key="7">
    <source>
        <dbReference type="ARBA" id="ARBA00022917"/>
    </source>
</evidence>
<dbReference type="Pfam" id="PF00750">
    <property type="entry name" value="tRNA-synt_1d"/>
    <property type="match status" value="1"/>
</dbReference>
<evidence type="ECO:0000256" key="12">
    <source>
        <dbReference type="ARBA" id="ARBA00023146"/>
    </source>
</evidence>
<dbReference type="InterPro" id="IPR036695">
    <property type="entry name" value="Arg-tRNA-synth_N_sf"/>
</dbReference>
<dbReference type="InterPro" id="IPR035684">
    <property type="entry name" value="ArgRS_core"/>
</dbReference>
<dbReference type="GO" id="GO:0031966">
    <property type="term" value="C:mitochondrial membrane"/>
    <property type="evidence" value="ECO:0007669"/>
    <property type="project" value="UniProtKB-SubCell"/>
</dbReference>
<dbReference type="InterPro" id="IPR008909">
    <property type="entry name" value="DALR_anticod-bd"/>
</dbReference>
<dbReference type="Pfam" id="PF05746">
    <property type="entry name" value="DALR_1"/>
    <property type="match status" value="1"/>
</dbReference>
<dbReference type="InterPro" id="IPR001412">
    <property type="entry name" value="aa-tRNA-synth_I_CS"/>
</dbReference>
<keyword evidence="7 17" id="KW-0648">Protein biosynthesis</keyword>
<comment type="catalytic activity">
    <reaction evidence="15">
        <text>tRNA(Arg) + L-arginine + ATP = L-arginyl-tRNA(Arg) + AMP + diphosphate</text>
        <dbReference type="Rhea" id="RHEA:20301"/>
        <dbReference type="Rhea" id="RHEA-COMP:9658"/>
        <dbReference type="Rhea" id="RHEA-COMP:9673"/>
        <dbReference type="ChEBI" id="CHEBI:30616"/>
        <dbReference type="ChEBI" id="CHEBI:32682"/>
        <dbReference type="ChEBI" id="CHEBI:33019"/>
        <dbReference type="ChEBI" id="CHEBI:78442"/>
        <dbReference type="ChEBI" id="CHEBI:78513"/>
        <dbReference type="ChEBI" id="CHEBI:456215"/>
        <dbReference type="EC" id="6.1.1.19"/>
    </reaction>
</comment>
<comment type="subcellular location">
    <subcellularLocation>
        <location evidence="1">Mitochondrion membrane</location>
    </subcellularLocation>
</comment>
<evidence type="ECO:0000313" key="20">
    <source>
        <dbReference type="Proteomes" id="UP000694393"/>
    </source>
</evidence>
<dbReference type="SUPFAM" id="SSF55190">
    <property type="entry name" value="Arginyl-tRNA synthetase (ArgRS), N-terminal 'additional' domain"/>
    <property type="match status" value="1"/>
</dbReference>
<dbReference type="GO" id="GO:0006420">
    <property type="term" value="P:arginyl-tRNA aminoacylation"/>
    <property type="evidence" value="ECO:0007669"/>
    <property type="project" value="InterPro"/>
</dbReference>
<evidence type="ECO:0000256" key="2">
    <source>
        <dbReference type="ARBA" id="ARBA00005594"/>
    </source>
</evidence>
<dbReference type="GO" id="GO:0005524">
    <property type="term" value="F:ATP binding"/>
    <property type="evidence" value="ECO:0007669"/>
    <property type="project" value="UniProtKB-KW"/>
</dbReference>
<evidence type="ECO:0000256" key="15">
    <source>
        <dbReference type="ARBA" id="ARBA00049339"/>
    </source>
</evidence>
<keyword evidence="10" id="KW-0496">Mitochondrion</keyword>
<dbReference type="GO" id="GO:0032543">
    <property type="term" value="P:mitochondrial translation"/>
    <property type="evidence" value="ECO:0007669"/>
    <property type="project" value="TreeGrafter"/>
</dbReference>
<dbReference type="Ensembl" id="ENSPCET00000008788.1">
    <property type="protein sequence ID" value="ENSPCEP00000008485.1"/>
    <property type="gene ID" value="ENSPCEG00000006837.1"/>
</dbReference>
<dbReference type="SUPFAM" id="SSF52374">
    <property type="entry name" value="Nucleotidylyl transferase"/>
    <property type="match status" value="1"/>
</dbReference>
<keyword evidence="12 17" id="KW-0030">Aminoacyl-tRNA synthetase</keyword>
<dbReference type="FunFam" id="3.40.50.620:FF:000058">
    <property type="entry name" value="Mitochondrial arginyl-tRNA synthetase"/>
    <property type="match status" value="1"/>
</dbReference>